<protein>
    <recommendedName>
        <fullName evidence="3">ribonuclease H</fullName>
        <ecNumber evidence="3">3.1.26.4</ecNumber>
    </recommendedName>
</protein>
<dbReference type="InterPro" id="IPR002156">
    <property type="entry name" value="RNaseH_domain"/>
</dbReference>
<dbReference type="InterPro" id="IPR050092">
    <property type="entry name" value="RNase_H"/>
</dbReference>
<keyword evidence="11" id="KW-1185">Reference proteome</keyword>
<organism evidence="10 11">
    <name type="scientific">Colletotrichum chrysophilum</name>
    <dbReference type="NCBI Taxonomy" id="1836956"/>
    <lineage>
        <taxon>Eukaryota</taxon>
        <taxon>Fungi</taxon>
        <taxon>Dikarya</taxon>
        <taxon>Ascomycota</taxon>
        <taxon>Pezizomycotina</taxon>
        <taxon>Sordariomycetes</taxon>
        <taxon>Hypocreomycetidae</taxon>
        <taxon>Glomerellales</taxon>
        <taxon>Glomerellaceae</taxon>
        <taxon>Colletotrichum</taxon>
        <taxon>Colletotrichum gloeosporioides species complex</taxon>
    </lineage>
</organism>
<dbReference type="GO" id="GO:0043137">
    <property type="term" value="P:DNA replication, removal of RNA primer"/>
    <property type="evidence" value="ECO:0007669"/>
    <property type="project" value="TreeGrafter"/>
</dbReference>
<sequence>MRFQASPAKTVDRLLLCGRVLKILVPPATQPKRVIRRDLSSGSWWKRRAETDGQPEKLFTILRNLLDDMPAKRTASAMADATKSKKRKDEKKWYAVKVGLRPGVYETWDECSENTNHQRGAVYKSFTSKEDAEAFVAGKKIPNRGGKAEPIKYYAVARGNFTGIFHDWDKASKAIYQSTKPKYKKFDTLGEAVRFIKEWGDEDTIEKVQALVDGDSEFESEVEEHDDLEPGLAHIYTDGSCLGNGTDNATGGVGVFFGENDPRNVSERLEGKKQTNQRAELTGVLRALEKTPATQGAQILTDSRYSINCVQKWAPIWQGKGWKTSVLNNDVTNKDLVQAIMNKIAEREAKGTRTVFTWVKGHSVTDGNVQADKLARGVAEEAVKALAVAGAYHPPSTRVQKYAKQQADTEAPEAKLTKTRKKLKTERQQTPELDLKFDKEETPDLDDYSSMP</sequence>
<keyword evidence="5" id="KW-0479">Metal-binding</keyword>
<comment type="caution">
    <text evidence="10">The sequence shown here is derived from an EMBL/GenBank/DDBJ whole genome shotgun (WGS) entry which is preliminary data.</text>
</comment>
<dbReference type="InterPro" id="IPR037056">
    <property type="entry name" value="RNase_H1_N_sf"/>
</dbReference>
<dbReference type="InterPro" id="IPR036397">
    <property type="entry name" value="RNaseH_sf"/>
</dbReference>
<reference evidence="10" key="1">
    <citation type="submission" date="2023-01" db="EMBL/GenBank/DDBJ databases">
        <title>Colletotrichum chrysophilum M932 genome sequence.</title>
        <authorList>
            <person name="Baroncelli R."/>
        </authorList>
    </citation>
    <scope>NUCLEOTIDE SEQUENCE</scope>
    <source>
        <strain evidence="10">M932</strain>
    </source>
</reference>
<dbReference type="Pfam" id="PF01693">
    <property type="entry name" value="Cauli_VI"/>
    <property type="match status" value="2"/>
</dbReference>
<dbReference type="GO" id="GO:0046872">
    <property type="term" value="F:metal ion binding"/>
    <property type="evidence" value="ECO:0007669"/>
    <property type="project" value="UniProtKB-KW"/>
</dbReference>
<evidence type="ECO:0000256" key="6">
    <source>
        <dbReference type="ARBA" id="ARBA00022759"/>
    </source>
</evidence>
<gene>
    <name evidence="10" type="ORF">CCHR01_07279</name>
</gene>
<comment type="catalytic activity">
    <reaction evidence="1">
        <text>Endonucleolytic cleavage to 5'-phosphomonoester.</text>
        <dbReference type="EC" id="3.1.26.4"/>
    </reaction>
</comment>
<proteinExistence type="inferred from homology"/>
<evidence type="ECO:0000256" key="5">
    <source>
        <dbReference type="ARBA" id="ARBA00022723"/>
    </source>
</evidence>
<feature type="compositionally biased region" description="Basic and acidic residues" evidence="8">
    <location>
        <begin position="425"/>
        <end position="442"/>
    </location>
</feature>
<dbReference type="Gene3D" id="3.40.970.10">
    <property type="entry name" value="Ribonuclease H1, N-terminal domain"/>
    <property type="match status" value="2"/>
</dbReference>
<dbReference type="InterPro" id="IPR009027">
    <property type="entry name" value="Ribosomal_bL9/RNase_H1_N"/>
</dbReference>
<dbReference type="EMBL" id="JAQOWY010000127">
    <property type="protein sequence ID" value="KAK1850122.1"/>
    <property type="molecule type" value="Genomic_DNA"/>
</dbReference>
<dbReference type="Gene3D" id="3.30.420.10">
    <property type="entry name" value="Ribonuclease H-like superfamily/Ribonuclease H"/>
    <property type="match status" value="1"/>
</dbReference>
<accession>A0AAD9ALY6</accession>
<feature type="compositionally biased region" description="Acidic residues" evidence="8">
    <location>
        <begin position="443"/>
        <end position="452"/>
    </location>
</feature>
<dbReference type="AlphaFoldDB" id="A0AAD9ALY6"/>
<dbReference type="PANTHER" id="PTHR10642:SF26">
    <property type="entry name" value="RIBONUCLEASE H1"/>
    <property type="match status" value="1"/>
</dbReference>
<dbReference type="GO" id="GO:0003676">
    <property type="term" value="F:nucleic acid binding"/>
    <property type="evidence" value="ECO:0007669"/>
    <property type="project" value="InterPro"/>
</dbReference>
<dbReference type="PANTHER" id="PTHR10642">
    <property type="entry name" value="RIBONUCLEASE H1"/>
    <property type="match status" value="1"/>
</dbReference>
<dbReference type="InterPro" id="IPR012337">
    <property type="entry name" value="RNaseH-like_sf"/>
</dbReference>
<evidence type="ECO:0000256" key="4">
    <source>
        <dbReference type="ARBA" id="ARBA00022722"/>
    </source>
</evidence>
<dbReference type="Pfam" id="PF00075">
    <property type="entry name" value="RNase_H"/>
    <property type="match status" value="1"/>
</dbReference>
<feature type="domain" description="RNase H type-1" evidence="9">
    <location>
        <begin position="229"/>
        <end position="380"/>
    </location>
</feature>
<dbReference type="SUPFAM" id="SSF53098">
    <property type="entry name" value="Ribonuclease H-like"/>
    <property type="match status" value="1"/>
</dbReference>
<evidence type="ECO:0000256" key="2">
    <source>
        <dbReference type="ARBA" id="ARBA00005300"/>
    </source>
</evidence>
<evidence type="ECO:0000256" key="3">
    <source>
        <dbReference type="ARBA" id="ARBA00012180"/>
    </source>
</evidence>
<dbReference type="PROSITE" id="PS50879">
    <property type="entry name" value="RNASE_H_1"/>
    <property type="match status" value="1"/>
</dbReference>
<keyword evidence="7" id="KW-0378">Hydrolase</keyword>
<evidence type="ECO:0000256" key="8">
    <source>
        <dbReference type="SAM" id="MobiDB-lite"/>
    </source>
</evidence>
<keyword evidence="4" id="KW-0540">Nuclease</keyword>
<dbReference type="SUPFAM" id="SSF55658">
    <property type="entry name" value="L9 N-domain-like"/>
    <property type="match status" value="2"/>
</dbReference>
<dbReference type="InterPro" id="IPR011320">
    <property type="entry name" value="RNase_H1_N"/>
</dbReference>
<evidence type="ECO:0000313" key="11">
    <source>
        <dbReference type="Proteomes" id="UP001243330"/>
    </source>
</evidence>
<name>A0AAD9ALY6_9PEZI</name>
<dbReference type="GO" id="GO:0004523">
    <property type="term" value="F:RNA-DNA hybrid ribonuclease activity"/>
    <property type="evidence" value="ECO:0007669"/>
    <property type="project" value="UniProtKB-EC"/>
</dbReference>
<dbReference type="Proteomes" id="UP001243330">
    <property type="component" value="Unassembled WGS sequence"/>
</dbReference>
<dbReference type="EC" id="3.1.26.4" evidence="3"/>
<feature type="region of interest" description="Disordered" evidence="8">
    <location>
        <begin position="404"/>
        <end position="452"/>
    </location>
</feature>
<dbReference type="CDD" id="cd09280">
    <property type="entry name" value="RNase_HI_eukaryote_like"/>
    <property type="match status" value="1"/>
</dbReference>
<evidence type="ECO:0000256" key="1">
    <source>
        <dbReference type="ARBA" id="ARBA00000077"/>
    </source>
</evidence>
<evidence type="ECO:0000256" key="7">
    <source>
        <dbReference type="ARBA" id="ARBA00022801"/>
    </source>
</evidence>
<evidence type="ECO:0000259" key="9">
    <source>
        <dbReference type="PROSITE" id="PS50879"/>
    </source>
</evidence>
<comment type="similarity">
    <text evidence="2">Belongs to the RNase H family.</text>
</comment>
<evidence type="ECO:0000313" key="10">
    <source>
        <dbReference type="EMBL" id="KAK1850122.1"/>
    </source>
</evidence>
<keyword evidence="6" id="KW-0255">Endonuclease</keyword>